<dbReference type="Gene3D" id="3.40.630.10">
    <property type="entry name" value="Zn peptidases"/>
    <property type="match status" value="1"/>
</dbReference>
<evidence type="ECO:0000313" key="2">
    <source>
        <dbReference type="EMBL" id="STR40968.1"/>
    </source>
</evidence>
<dbReference type="GO" id="GO:0016813">
    <property type="term" value="F:hydrolase activity, acting on carbon-nitrogen (but not peptide) bonds, in linear amidines"/>
    <property type="evidence" value="ECO:0007669"/>
    <property type="project" value="InterPro"/>
</dbReference>
<dbReference type="SUPFAM" id="SSF53187">
    <property type="entry name" value="Zn-dependent exopeptidases"/>
    <property type="match status" value="1"/>
</dbReference>
<proteinExistence type="predicted"/>
<dbReference type="InterPro" id="IPR002933">
    <property type="entry name" value="Peptidase_M20"/>
</dbReference>
<keyword evidence="1 2" id="KW-0378">Hydrolase</keyword>
<dbReference type="InterPro" id="IPR010158">
    <property type="entry name" value="Amidase_Cbmase"/>
</dbReference>
<protein>
    <submittedName>
        <fullName evidence="2">Putative amidohydrolase</fullName>
        <ecNumber evidence="2">3.5.1.87</ecNumber>
    </submittedName>
</protein>
<dbReference type="Pfam" id="PF01546">
    <property type="entry name" value="Peptidase_M20"/>
    <property type="match status" value="1"/>
</dbReference>
<dbReference type="Proteomes" id="UP000255050">
    <property type="component" value="Unassembled WGS sequence"/>
</dbReference>
<accession>A0A7H4LXU2</accession>
<dbReference type="EMBL" id="UGJR01000002">
    <property type="protein sequence ID" value="STR40968.1"/>
    <property type="molecule type" value="Genomic_DNA"/>
</dbReference>
<gene>
    <name evidence="2" type="primary">amaB_3</name>
    <name evidence="2" type="ORF">NCTC11694_02143</name>
</gene>
<dbReference type="GO" id="GO:0050538">
    <property type="term" value="F:N-carbamoyl-L-amino-acid hydrolase activity"/>
    <property type="evidence" value="ECO:0007669"/>
    <property type="project" value="UniProtKB-EC"/>
</dbReference>
<dbReference type="PANTHER" id="PTHR32494:SF5">
    <property type="entry name" value="ALLANTOATE AMIDOHYDROLASE"/>
    <property type="match status" value="1"/>
</dbReference>
<organism evidence="2 3">
    <name type="scientific">Klebsiella michiganensis</name>
    <dbReference type="NCBI Taxonomy" id="1134687"/>
    <lineage>
        <taxon>Bacteria</taxon>
        <taxon>Pseudomonadati</taxon>
        <taxon>Pseudomonadota</taxon>
        <taxon>Gammaproteobacteria</taxon>
        <taxon>Enterobacterales</taxon>
        <taxon>Enterobacteriaceae</taxon>
        <taxon>Klebsiella/Raoultella group</taxon>
        <taxon>Klebsiella</taxon>
    </lineage>
</organism>
<dbReference type="AlphaFoldDB" id="A0A7H4LXU2"/>
<comment type="caution">
    <text evidence="2">The sequence shown here is derived from an EMBL/GenBank/DDBJ whole genome shotgun (WGS) entry which is preliminary data.</text>
</comment>
<evidence type="ECO:0000313" key="3">
    <source>
        <dbReference type="Proteomes" id="UP000255050"/>
    </source>
</evidence>
<sequence length="232" mass="25393">MSSDVLFTPMTETTDCRVNGERLWESLMALAEIGATPKGGCCRLTLTDLDRQGRDLVISWAQAAGMRVTVDKIGNVFMRREGRNPALPPIVSGSHIDTQPTGGKFDGNYGVLAALEVVRTLNDRHIETEAPIEVVFWTNEEGSRFVPVMMGSGVFAGVFPLETVYAAQDADGKTVGEELARIGYIGSQDAGRSSDWAPTSKRILNRGRFWRMKRKLSVSCRACWGSAGMTAW</sequence>
<dbReference type="PANTHER" id="PTHR32494">
    <property type="entry name" value="ALLANTOATE DEIMINASE-RELATED"/>
    <property type="match status" value="1"/>
</dbReference>
<reference evidence="2 3" key="1">
    <citation type="submission" date="2018-06" db="EMBL/GenBank/DDBJ databases">
        <authorList>
            <consortium name="Pathogen Informatics"/>
            <person name="Doyle S."/>
        </authorList>
    </citation>
    <scope>NUCLEOTIDE SEQUENCE [LARGE SCALE GENOMIC DNA]</scope>
    <source>
        <strain evidence="2 3">NCTC11694</strain>
    </source>
</reference>
<dbReference type="EC" id="3.5.1.87" evidence="2"/>
<evidence type="ECO:0000256" key="1">
    <source>
        <dbReference type="ARBA" id="ARBA00022801"/>
    </source>
</evidence>
<name>A0A7H4LXU2_9ENTR</name>